<organism evidence="7">
    <name type="scientific">freshwater sediment metagenome</name>
    <dbReference type="NCBI Taxonomy" id="556182"/>
    <lineage>
        <taxon>unclassified sequences</taxon>
        <taxon>metagenomes</taxon>
        <taxon>ecological metagenomes</taxon>
    </lineage>
</organism>
<dbReference type="AlphaFoldDB" id="A0AA48M1A6"/>
<dbReference type="InterPro" id="IPR027417">
    <property type="entry name" value="P-loop_NTPase"/>
</dbReference>
<dbReference type="EMBL" id="OY288114">
    <property type="protein sequence ID" value="CAJ0879568.1"/>
    <property type="molecule type" value="Genomic_DNA"/>
</dbReference>
<comment type="similarity">
    <text evidence="4">Belongs to the SIMIBI class G3E GTPase family. ZNG1 subfamily.</text>
</comment>
<feature type="domain" description="CobW C-terminal" evidence="6">
    <location>
        <begin position="264"/>
        <end position="359"/>
    </location>
</feature>
<evidence type="ECO:0000256" key="4">
    <source>
        <dbReference type="ARBA" id="ARBA00034320"/>
    </source>
</evidence>
<evidence type="ECO:0000256" key="2">
    <source>
        <dbReference type="ARBA" id="ARBA00022801"/>
    </source>
</evidence>
<comment type="catalytic activity">
    <reaction evidence="5">
        <text>GTP + H2O = GDP + phosphate + H(+)</text>
        <dbReference type="Rhea" id="RHEA:19669"/>
        <dbReference type="ChEBI" id="CHEBI:15377"/>
        <dbReference type="ChEBI" id="CHEBI:15378"/>
        <dbReference type="ChEBI" id="CHEBI:37565"/>
        <dbReference type="ChEBI" id="CHEBI:43474"/>
        <dbReference type="ChEBI" id="CHEBI:58189"/>
    </reaction>
    <physiologicalReaction direction="left-to-right" evidence="5">
        <dbReference type="Rhea" id="RHEA:19670"/>
    </physiologicalReaction>
</comment>
<keyword evidence="3" id="KW-0143">Chaperone</keyword>
<dbReference type="Gene3D" id="3.30.1220.10">
    <property type="entry name" value="CobW-like, C-terminal domain"/>
    <property type="match status" value="1"/>
</dbReference>
<dbReference type="InterPro" id="IPR036627">
    <property type="entry name" value="CobW-likC_sf"/>
</dbReference>
<dbReference type="Pfam" id="PF07683">
    <property type="entry name" value="CobW_C"/>
    <property type="match status" value="1"/>
</dbReference>
<reference evidence="7" key="1">
    <citation type="submission" date="2023-07" db="EMBL/GenBank/DDBJ databases">
        <authorList>
            <person name="Pelsma A.J. K."/>
        </authorList>
    </citation>
    <scope>NUCLEOTIDE SEQUENCE</scope>
</reference>
<dbReference type="InterPro" id="IPR003495">
    <property type="entry name" value="CobW/HypB/UreG_nucleotide-bd"/>
</dbReference>
<sequence>MTDAASAAARRPPPPVPLTVLTGFLGAGKTTLLNQLLAALELSDTLALINEFGEIGLDHLFIEKVEGDMIMMSSGCVCCTIRGDLVTTLEDLLRRLDNGRIKPFRRVVLETTGLADPAPILHTIMSHPYLVMRFRLDGVIAVVDAVNGEATLDAHEEAVKQAAVADRLVITKTDLPEGAARAPALFARLAALNPGARLLDAAKGEATAAALLDCGLYDPATKSPRVRDWLNAEAVEAAHDHAHDHDHHHHGHHHTDVNRHDDHIQAFCLTGDIPFTPPSFDIFVDLLRHTHGPRLLRVKGVVALSDDPDRPVVIHGVQHVFHPPHRLAAWPDDDRRTRIVFIVKDLDRKFVEGLYAALIHRPAIDTPDAEALTNNPLAPARGGLLG</sequence>
<dbReference type="GO" id="GO:0016787">
    <property type="term" value="F:hydrolase activity"/>
    <property type="evidence" value="ECO:0007669"/>
    <property type="project" value="UniProtKB-KW"/>
</dbReference>
<dbReference type="Gene3D" id="3.40.50.300">
    <property type="entry name" value="P-loop containing nucleotide triphosphate hydrolases"/>
    <property type="match status" value="1"/>
</dbReference>
<dbReference type="PANTHER" id="PTHR13748">
    <property type="entry name" value="COBW-RELATED"/>
    <property type="match status" value="1"/>
</dbReference>
<accession>A0AA48M1A6</accession>
<dbReference type="InterPro" id="IPR011629">
    <property type="entry name" value="CobW-like_C"/>
</dbReference>
<evidence type="ECO:0000256" key="5">
    <source>
        <dbReference type="ARBA" id="ARBA00049117"/>
    </source>
</evidence>
<evidence type="ECO:0000259" key="6">
    <source>
        <dbReference type="SMART" id="SM00833"/>
    </source>
</evidence>
<gene>
    <name evidence="7" type="ORF">AMST5_03073</name>
</gene>
<dbReference type="SUPFAM" id="SSF52540">
    <property type="entry name" value="P-loop containing nucleoside triphosphate hydrolases"/>
    <property type="match status" value="1"/>
</dbReference>
<dbReference type="GO" id="GO:0000166">
    <property type="term" value="F:nucleotide binding"/>
    <property type="evidence" value="ECO:0007669"/>
    <property type="project" value="UniProtKB-KW"/>
</dbReference>
<dbReference type="PANTHER" id="PTHR13748:SF59">
    <property type="entry name" value="COBW C-TERMINAL DOMAIN-CONTAINING PROTEIN"/>
    <property type="match status" value="1"/>
</dbReference>
<keyword evidence="1" id="KW-0547">Nucleotide-binding</keyword>
<dbReference type="SUPFAM" id="SSF90002">
    <property type="entry name" value="Hypothetical protein YjiA, C-terminal domain"/>
    <property type="match status" value="1"/>
</dbReference>
<name>A0AA48M1A6_9ZZZZ</name>
<dbReference type="InterPro" id="IPR051316">
    <property type="entry name" value="Zinc-reg_GTPase_activator"/>
</dbReference>
<evidence type="ECO:0000313" key="7">
    <source>
        <dbReference type="EMBL" id="CAJ0879568.1"/>
    </source>
</evidence>
<protein>
    <recommendedName>
        <fullName evidence="6">CobW C-terminal domain-containing protein</fullName>
    </recommendedName>
</protein>
<keyword evidence="2" id="KW-0378">Hydrolase</keyword>
<evidence type="ECO:0000256" key="1">
    <source>
        <dbReference type="ARBA" id="ARBA00022741"/>
    </source>
</evidence>
<dbReference type="Pfam" id="PF02492">
    <property type="entry name" value="cobW"/>
    <property type="match status" value="1"/>
</dbReference>
<dbReference type="CDD" id="cd03112">
    <property type="entry name" value="CobW-like"/>
    <property type="match status" value="1"/>
</dbReference>
<proteinExistence type="inferred from homology"/>
<evidence type="ECO:0000256" key="3">
    <source>
        <dbReference type="ARBA" id="ARBA00023186"/>
    </source>
</evidence>
<dbReference type="SMART" id="SM00833">
    <property type="entry name" value="CobW_C"/>
    <property type="match status" value="1"/>
</dbReference>